<name>A0A2V3V9S2_9SPHN</name>
<sequence>MKLWLALIAAVLAAFAPALAQDAPAAEAVRALPMVDISTDVGTFTVEVDTRRAPITGNNFLAYVDKKMLDGVFFYRVVKAAENYGFLQFGGLGEAKRVLPPIAHEPTSQTGLSHKDGYLSVARFEPGSARGEFTIMLGDQTWLDANPAGLGDNLGYAAFARVVKGREVLTRILDTPVDPAKTVGGSFAGEMPGHPIRLISARRIVAP</sequence>
<evidence type="ECO:0000256" key="1">
    <source>
        <dbReference type="ARBA" id="ARBA00013194"/>
    </source>
</evidence>
<dbReference type="Proteomes" id="UP000248014">
    <property type="component" value="Unassembled WGS sequence"/>
</dbReference>
<dbReference type="EC" id="5.2.1.8" evidence="1"/>
<evidence type="ECO:0000313" key="6">
    <source>
        <dbReference type="EMBL" id="PXW78556.1"/>
    </source>
</evidence>
<dbReference type="EMBL" id="QJJM01000002">
    <property type="protein sequence ID" value="PXW78556.1"/>
    <property type="molecule type" value="Genomic_DNA"/>
</dbReference>
<keyword evidence="3 6" id="KW-0413">Isomerase</keyword>
<protein>
    <recommendedName>
        <fullName evidence="1">peptidylprolyl isomerase</fullName>
        <ecNumber evidence="1">5.2.1.8</ecNumber>
    </recommendedName>
</protein>
<reference evidence="6 7" key="1">
    <citation type="submission" date="2018-05" db="EMBL/GenBank/DDBJ databases">
        <title>Genomic Encyclopedia of Type Strains, Phase IV (KMG-IV): sequencing the most valuable type-strain genomes for metagenomic binning, comparative biology and taxonomic classification.</title>
        <authorList>
            <person name="Goeker M."/>
        </authorList>
    </citation>
    <scope>NUCLEOTIDE SEQUENCE [LARGE SCALE GENOMIC DNA]</scope>
    <source>
        <strain evidence="6 7">DSM 3183</strain>
    </source>
</reference>
<evidence type="ECO:0000259" key="5">
    <source>
        <dbReference type="PROSITE" id="PS50072"/>
    </source>
</evidence>
<dbReference type="Gene3D" id="2.40.100.10">
    <property type="entry name" value="Cyclophilin-like"/>
    <property type="match status" value="1"/>
</dbReference>
<gene>
    <name evidence="6" type="ORF">C7451_102228</name>
</gene>
<dbReference type="InterPro" id="IPR029000">
    <property type="entry name" value="Cyclophilin-like_dom_sf"/>
</dbReference>
<dbReference type="RefSeq" id="WP_110297627.1">
    <property type="nucleotide sequence ID" value="NZ_QJJM01000002.1"/>
</dbReference>
<dbReference type="AlphaFoldDB" id="A0A2V3V9S2"/>
<evidence type="ECO:0000256" key="3">
    <source>
        <dbReference type="ARBA" id="ARBA00023235"/>
    </source>
</evidence>
<dbReference type="PROSITE" id="PS50072">
    <property type="entry name" value="CSA_PPIASE_2"/>
    <property type="match status" value="1"/>
</dbReference>
<organism evidence="6 7">
    <name type="scientific">Blastomonas natatoria</name>
    <dbReference type="NCBI Taxonomy" id="34015"/>
    <lineage>
        <taxon>Bacteria</taxon>
        <taxon>Pseudomonadati</taxon>
        <taxon>Pseudomonadota</taxon>
        <taxon>Alphaproteobacteria</taxon>
        <taxon>Sphingomonadales</taxon>
        <taxon>Sphingomonadaceae</taxon>
        <taxon>Blastomonas</taxon>
    </lineage>
</organism>
<keyword evidence="7" id="KW-1185">Reference proteome</keyword>
<dbReference type="GO" id="GO:0003755">
    <property type="term" value="F:peptidyl-prolyl cis-trans isomerase activity"/>
    <property type="evidence" value="ECO:0007669"/>
    <property type="project" value="UniProtKB-KW"/>
</dbReference>
<keyword evidence="2" id="KW-0697">Rotamase</keyword>
<dbReference type="OrthoDB" id="9807797at2"/>
<accession>A0A2V3V9S2</accession>
<feature type="chain" id="PRO_5015886635" description="peptidylprolyl isomerase" evidence="4">
    <location>
        <begin position="21"/>
        <end position="207"/>
    </location>
</feature>
<dbReference type="Pfam" id="PF00160">
    <property type="entry name" value="Pro_isomerase"/>
    <property type="match status" value="1"/>
</dbReference>
<evidence type="ECO:0000256" key="4">
    <source>
        <dbReference type="SAM" id="SignalP"/>
    </source>
</evidence>
<feature type="domain" description="PPIase cyclophilin-type" evidence="5">
    <location>
        <begin position="31"/>
        <end position="203"/>
    </location>
</feature>
<dbReference type="PANTHER" id="PTHR43246">
    <property type="entry name" value="PEPTIDYL-PROLYL CIS-TRANS ISOMERASE CYP38, CHLOROPLASTIC"/>
    <property type="match status" value="1"/>
</dbReference>
<comment type="caution">
    <text evidence="6">The sequence shown here is derived from an EMBL/GenBank/DDBJ whole genome shotgun (WGS) entry which is preliminary data.</text>
</comment>
<dbReference type="InterPro" id="IPR044665">
    <property type="entry name" value="E_coli_cyclophilin_A-like"/>
</dbReference>
<evidence type="ECO:0000313" key="7">
    <source>
        <dbReference type="Proteomes" id="UP000248014"/>
    </source>
</evidence>
<evidence type="ECO:0000256" key="2">
    <source>
        <dbReference type="ARBA" id="ARBA00023110"/>
    </source>
</evidence>
<keyword evidence="4" id="KW-0732">Signal</keyword>
<feature type="signal peptide" evidence="4">
    <location>
        <begin position="1"/>
        <end position="20"/>
    </location>
</feature>
<proteinExistence type="predicted"/>
<dbReference type="InterPro" id="IPR002130">
    <property type="entry name" value="Cyclophilin-type_PPIase_dom"/>
</dbReference>
<dbReference type="SUPFAM" id="SSF50891">
    <property type="entry name" value="Cyclophilin-like"/>
    <property type="match status" value="1"/>
</dbReference>